<gene>
    <name evidence="4" type="ORF">M5K25_018783</name>
</gene>
<evidence type="ECO:0000256" key="1">
    <source>
        <dbReference type="PROSITE-ProRule" id="PRU00325"/>
    </source>
</evidence>
<evidence type="ECO:0000259" key="3">
    <source>
        <dbReference type="PROSITE" id="PS50966"/>
    </source>
</evidence>
<keyword evidence="5" id="KW-1185">Reference proteome</keyword>
<sequence>MAHSTFCLSKNTKVIMASQDYSDLPDEWEELLLWIKLAKFITKRGGLPIAVAFNSKSLLRDLLFSLSPSRALAPAQLYHASVSQQVTDRHTRLSEERELRHGFARVRGDWRNEGGDKPFFLLEVADAKKVNPQAFQALDSGDGEGRGERKGLRDGKFFNPTPDARLRPEASHSSRKLRLCKKVKKRLMKLTAVMPIITDLVFARTIIGVGGMSIDFISIDSSKFLVNYSEIKDHSNPWVVHFDAIECTIQCTCKKFETMGLLCSHGLGKGTDGSSGFIFRNHISRFAYQISTRAQGNEMAEQYMLVVMKDMDKNIDLLVEGKMKNNKFQAKSQGRAIPVSTYKDPQKCRPKGISNARLKAY</sequence>
<keyword evidence="1" id="KW-0479">Metal-binding</keyword>
<keyword evidence="1" id="KW-0862">Zinc</keyword>
<protein>
    <recommendedName>
        <fullName evidence="3">SWIM-type domain-containing protein</fullName>
    </recommendedName>
</protein>
<evidence type="ECO:0000256" key="2">
    <source>
        <dbReference type="SAM" id="MobiDB-lite"/>
    </source>
</evidence>
<dbReference type="PROSITE" id="PS50966">
    <property type="entry name" value="ZF_SWIM"/>
    <property type="match status" value="1"/>
</dbReference>
<feature type="region of interest" description="Disordered" evidence="2">
    <location>
        <begin position="136"/>
        <end position="170"/>
    </location>
</feature>
<dbReference type="InterPro" id="IPR007527">
    <property type="entry name" value="Znf_SWIM"/>
</dbReference>
<dbReference type="GO" id="GO:0008270">
    <property type="term" value="F:zinc ion binding"/>
    <property type="evidence" value="ECO:0007669"/>
    <property type="project" value="UniProtKB-KW"/>
</dbReference>
<feature type="domain" description="SWIM-type" evidence="3">
    <location>
        <begin position="238"/>
        <end position="274"/>
    </location>
</feature>
<comment type="caution">
    <text evidence="4">The sequence shown here is derived from an EMBL/GenBank/DDBJ whole genome shotgun (WGS) entry which is preliminary data.</text>
</comment>
<evidence type="ECO:0000313" key="4">
    <source>
        <dbReference type="EMBL" id="KAL0910702.1"/>
    </source>
</evidence>
<evidence type="ECO:0000313" key="5">
    <source>
        <dbReference type="Proteomes" id="UP001552299"/>
    </source>
</evidence>
<keyword evidence="1" id="KW-0863">Zinc-finger</keyword>
<reference evidence="4 5" key="1">
    <citation type="journal article" date="2024" name="Plant Biotechnol. J.">
        <title>Dendrobium thyrsiflorum genome and its molecular insights into genes involved in important horticultural traits.</title>
        <authorList>
            <person name="Chen B."/>
            <person name="Wang J.Y."/>
            <person name="Zheng P.J."/>
            <person name="Li K.L."/>
            <person name="Liang Y.M."/>
            <person name="Chen X.F."/>
            <person name="Zhang C."/>
            <person name="Zhao X."/>
            <person name="He X."/>
            <person name="Zhang G.Q."/>
            <person name="Liu Z.J."/>
            <person name="Xu Q."/>
        </authorList>
    </citation>
    <scope>NUCLEOTIDE SEQUENCE [LARGE SCALE GENOMIC DNA]</scope>
    <source>
        <strain evidence="4">GZMU011</strain>
    </source>
</reference>
<dbReference type="Proteomes" id="UP001552299">
    <property type="component" value="Unassembled WGS sequence"/>
</dbReference>
<accession>A0ABD0UK31</accession>
<proteinExistence type="predicted"/>
<feature type="compositionally biased region" description="Basic and acidic residues" evidence="2">
    <location>
        <begin position="143"/>
        <end position="156"/>
    </location>
</feature>
<dbReference type="AlphaFoldDB" id="A0ABD0UK31"/>
<dbReference type="EMBL" id="JANQDX010000015">
    <property type="protein sequence ID" value="KAL0910702.1"/>
    <property type="molecule type" value="Genomic_DNA"/>
</dbReference>
<name>A0ABD0UK31_DENTH</name>
<organism evidence="4 5">
    <name type="scientific">Dendrobium thyrsiflorum</name>
    <name type="common">Pinecone-like raceme dendrobium</name>
    <name type="synonym">Orchid</name>
    <dbReference type="NCBI Taxonomy" id="117978"/>
    <lineage>
        <taxon>Eukaryota</taxon>
        <taxon>Viridiplantae</taxon>
        <taxon>Streptophyta</taxon>
        <taxon>Embryophyta</taxon>
        <taxon>Tracheophyta</taxon>
        <taxon>Spermatophyta</taxon>
        <taxon>Magnoliopsida</taxon>
        <taxon>Liliopsida</taxon>
        <taxon>Asparagales</taxon>
        <taxon>Orchidaceae</taxon>
        <taxon>Epidendroideae</taxon>
        <taxon>Malaxideae</taxon>
        <taxon>Dendrobiinae</taxon>
        <taxon>Dendrobium</taxon>
    </lineage>
</organism>